<sequence length="184" mass="21074">MDRNKVEYLKEKRLLLQKENRLKGLRKRIAPELNYLQEHSFAFKVFYDAKNINWINDNIKVRPKDGYSGSHGDFQIDVDDLSVVNTKIASEHDFLVVGPIAEFFNRIANNTTLIICALGGDPELEISKEAFLSNPSIFFSSPETWVLSADKTSIIENIWEQGVVRFIDITQSAPILRVKSMINQ</sequence>
<reference evidence="1 2" key="1">
    <citation type="journal article" date="2010" name="J. Bacteriol.">
        <title>Genome sequence of the oligotrophic marine Gammaproteobacterium HTCC2143, isolated from the Oregon Coast.</title>
        <authorList>
            <person name="Oh H.M."/>
            <person name="Kang I."/>
            <person name="Ferriera S."/>
            <person name="Giovannoni S.J."/>
            <person name="Cho J.C."/>
        </authorList>
    </citation>
    <scope>NUCLEOTIDE SEQUENCE [LARGE SCALE GENOMIC DNA]</scope>
    <source>
        <strain evidence="1 2">HTCC2143</strain>
    </source>
</reference>
<evidence type="ECO:0000313" key="1">
    <source>
        <dbReference type="EMBL" id="EAW29643.1"/>
    </source>
</evidence>
<dbReference type="AlphaFoldDB" id="A0YHN4"/>
<keyword evidence="2" id="KW-1185">Reference proteome</keyword>
<evidence type="ECO:0000313" key="2">
    <source>
        <dbReference type="Proteomes" id="UP000004931"/>
    </source>
</evidence>
<accession>A0YHN4</accession>
<dbReference type="EMBL" id="AAVT01000020">
    <property type="protein sequence ID" value="EAW29643.1"/>
    <property type="molecule type" value="Genomic_DNA"/>
</dbReference>
<gene>
    <name evidence="1" type="ORF">GP2143_04278</name>
</gene>
<protein>
    <submittedName>
        <fullName evidence="1">Uncharacterized protein</fullName>
    </submittedName>
</protein>
<comment type="caution">
    <text evidence="1">The sequence shown here is derived from an EMBL/GenBank/DDBJ whole genome shotgun (WGS) entry which is preliminary data.</text>
</comment>
<proteinExistence type="predicted"/>
<name>A0YHN4_9GAMM</name>
<dbReference type="OrthoDB" id="9851605at2"/>
<organism evidence="1 2">
    <name type="scientific">marine gamma proteobacterium HTCC2143</name>
    <dbReference type="NCBI Taxonomy" id="247633"/>
    <lineage>
        <taxon>Bacteria</taxon>
        <taxon>Pseudomonadati</taxon>
        <taxon>Pseudomonadota</taxon>
        <taxon>Gammaproteobacteria</taxon>
        <taxon>Cellvibrionales</taxon>
        <taxon>Spongiibacteraceae</taxon>
        <taxon>BD1-7 clade</taxon>
    </lineage>
</organism>
<dbReference type="Proteomes" id="UP000004931">
    <property type="component" value="Unassembled WGS sequence"/>
</dbReference>